<name>A0A2N5VUD8_9BASI</name>
<dbReference type="Proteomes" id="UP000235388">
    <property type="component" value="Unassembled WGS sequence"/>
</dbReference>
<accession>A0A2N5VUD8</accession>
<proteinExistence type="predicted"/>
<keyword evidence="3" id="KW-1185">Reference proteome</keyword>
<evidence type="ECO:0000313" key="3">
    <source>
        <dbReference type="Proteomes" id="UP000235388"/>
    </source>
</evidence>
<protein>
    <submittedName>
        <fullName evidence="2">Uncharacterized protein</fullName>
    </submittedName>
</protein>
<dbReference type="EMBL" id="PGCJ01000059">
    <property type="protein sequence ID" value="PLW53607.1"/>
    <property type="molecule type" value="Genomic_DNA"/>
</dbReference>
<evidence type="ECO:0000256" key="1">
    <source>
        <dbReference type="SAM" id="MobiDB-lite"/>
    </source>
</evidence>
<dbReference type="AlphaFoldDB" id="A0A2N5VUD8"/>
<sequence>MQSVSQGSGRFHNTRLPTVLETHRGKANCTRGVWPGRSSGSGVPGEAPGGTRYPTEENPAKISKHH</sequence>
<comment type="caution">
    <text evidence="2">The sequence shown here is derived from an EMBL/GenBank/DDBJ whole genome shotgun (WGS) entry which is preliminary data.</text>
</comment>
<evidence type="ECO:0000313" key="2">
    <source>
        <dbReference type="EMBL" id="PLW53607.1"/>
    </source>
</evidence>
<gene>
    <name evidence="2" type="ORF">PCANC_06673</name>
</gene>
<organism evidence="2 3">
    <name type="scientific">Puccinia coronata f. sp. avenae</name>
    <dbReference type="NCBI Taxonomy" id="200324"/>
    <lineage>
        <taxon>Eukaryota</taxon>
        <taxon>Fungi</taxon>
        <taxon>Dikarya</taxon>
        <taxon>Basidiomycota</taxon>
        <taxon>Pucciniomycotina</taxon>
        <taxon>Pucciniomycetes</taxon>
        <taxon>Pucciniales</taxon>
        <taxon>Pucciniaceae</taxon>
        <taxon>Puccinia</taxon>
    </lineage>
</organism>
<reference evidence="2 3" key="1">
    <citation type="submission" date="2017-11" db="EMBL/GenBank/DDBJ databases">
        <title>De novo assembly and phasing of dikaryotic genomes from two isolates of Puccinia coronata f. sp. avenae, the causal agent of oat crown rust.</title>
        <authorList>
            <person name="Miller M.E."/>
            <person name="Zhang Y."/>
            <person name="Omidvar V."/>
            <person name="Sperschneider J."/>
            <person name="Schwessinger B."/>
            <person name="Raley C."/>
            <person name="Palmer J.M."/>
            <person name="Garnica D."/>
            <person name="Upadhyaya N."/>
            <person name="Rathjen J."/>
            <person name="Taylor J.M."/>
            <person name="Park R.F."/>
            <person name="Dodds P.N."/>
            <person name="Hirsch C.D."/>
            <person name="Kianian S.F."/>
            <person name="Figueroa M."/>
        </authorList>
    </citation>
    <scope>NUCLEOTIDE SEQUENCE [LARGE SCALE GENOMIC DNA]</scope>
    <source>
        <strain evidence="2">12NC29</strain>
    </source>
</reference>
<feature type="region of interest" description="Disordered" evidence="1">
    <location>
        <begin position="1"/>
        <end position="66"/>
    </location>
</feature>